<dbReference type="EMBL" id="JAHRIP010009798">
    <property type="protein sequence ID" value="MEQ2283091.1"/>
    <property type="molecule type" value="Genomic_DNA"/>
</dbReference>
<evidence type="ECO:0000256" key="1">
    <source>
        <dbReference type="SAM" id="MobiDB-lite"/>
    </source>
</evidence>
<evidence type="ECO:0000313" key="2">
    <source>
        <dbReference type="EMBL" id="MEQ2283091.1"/>
    </source>
</evidence>
<proteinExistence type="predicted"/>
<accession>A0ABV0XNP6</accession>
<organism evidence="2 3">
    <name type="scientific">Ameca splendens</name>
    <dbReference type="NCBI Taxonomy" id="208324"/>
    <lineage>
        <taxon>Eukaryota</taxon>
        <taxon>Metazoa</taxon>
        <taxon>Chordata</taxon>
        <taxon>Craniata</taxon>
        <taxon>Vertebrata</taxon>
        <taxon>Euteleostomi</taxon>
        <taxon>Actinopterygii</taxon>
        <taxon>Neopterygii</taxon>
        <taxon>Teleostei</taxon>
        <taxon>Neoteleostei</taxon>
        <taxon>Acanthomorphata</taxon>
        <taxon>Ovalentaria</taxon>
        <taxon>Atherinomorphae</taxon>
        <taxon>Cyprinodontiformes</taxon>
        <taxon>Goodeidae</taxon>
        <taxon>Ameca</taxon>
    </lineage>
</organism>
<gene>
    <name evidence="2" type="ORF">AMECASPLE_007688</name>
</gene>
<protein>
    <submittedName>
        <fullName evidence="2">Uncharacterized protein</fullName>
    </submittedName>
</protein>
<feature type="region of interest" description="Disordered" evidence="1">
    <location>
        <begin position="72"/>
        <end position="93"/>
    </location>
</feature>
<reference evidence="2 3" key="1">
    <citation type="submission" date="2021-06" db="EMBL/GenBank/DDBJ databases">
        <authorList>
            <person name="Palmer J.M."/>
        </authorList>
    </citation>
    <scope>NUCLEOTIDE SEQUENCE [LARGE SCALE GENOMIC DNA]</scope>
    <source>
        <strain evidence="2 3">AS_MEX2019</strain>
        <tissue evidence="2">Muscle</tissue>
    </source>
</reference>
<dbReference type="Proteomes" id="UP001469553">
    <property type="component" value="Unassembled WGS sequence"/>
</dbReference>
<comment type="caution">
    <text evidence="2">The sequence shown here is derived from an EMBL/GenBank/DDBJ whole genome shotgun (WGS) entry which is preliminary data.</text>
</comment>
<sequence>MWPCDYAVKINISYITALTVRPLITSPARRSPAHAGLCWNEMYRVCCAVLDHCSEELSVSATRQVNVTVPPTETVSSEVTGCSSSSSRGRTSA</sequence>
<name>A0ABV0XNP6_9TELE</name>
<evidence type="ECO:0000313" key="3">
    <source>
        <dbReference type="Proteomes" id="UP001469553"/>
    </source>
</evidence>
<keyword evidence="3" id="KW-1185">Reference proteome</keyword>